<evidence type="ECO:0000256" key="5">
    <source>
        <dbReference type="ARBA" id="ARBA00022737"/>
    </source>
</evidence>
<dbReference type="Pfam" id="PF01103">
    <property type="entry name" value="Omp85"/>
    <property type="match status" value="1"/>
</dbReference>
<proteinExistence type="predicted"/>
<evidence type="ECO:0000259" key="9">
    <source>
        <dbReference type="PROSITE" id="PS51779"/>
    </source>
</evidence>
<evidence type="ECO:0000313" key="10">
    <source>
        <dbReference type="EMBL" id="EMS79389.1"/>
    </source>
</evidence>
<dbReference type="PANTHER" id="PTHR12815">
    <property type="entry name" value="SORTING AND ASSEMBLY MACHINERY SAMM50 PROTEIN FAMILY MEMBER"/>
    <property type="match status" value="1"/>
</dbReference>
<dbReference type="PIRSF" id="PIRSF006076">
    <property type="entry name" value="OM_assembly_OMP85"/>
    <property type="match status" value="1"/>
</dbReference>
<dbReference type="InterPro" id="IPR039910">
    <property type="entry name" value="D15-like"/>
</dbReference>
<accession>S0G1N5</accession>
<comment type="caution">
    <text evidence="10">The sequence shown here is derived from an EMBL/GenBank/DDBJ whole genome shotgun (WGS) entry which is preliminary data.</text>
</comment>
<gene>
    <name evidence="10" type="primary">bamA</name>
    <name evidence="10" type="ORF">Dpo_5c03160</name>
</gene>
<dbReference type="PROSITE" id="PS51779">
    <property type="entry name" value="POTRA"/>
    <property type="match status" value="4"/>
</dbReference>
<dbReference type="NCBIfam" id="TIGR03303">
    <property type="entry name" value="OM_YaeT"/>
    <property type="match status" value="1"/>
</dbReference>
<evidence type="ECO:0000256" key="8">
    <source>
        <dbReference type="NCBIfam" id="TIGR03303"/>
    </source>
</evidence>
<feature type="domain" description="POTRA" evidence="9">
    <location>
        <begin position="153"/>
        <end position="224"/>
    </location>
</feature>
<dbReference type="Pfam" id="PF07244">
    <property type="entry name" value="POTRA"/>
    <property type="match status" value="5"/>
</dbReference>
<evidence type="ECO:0000256" key="3">
    <source>
        <dbReference type="ARBA" id="ARBA00022692"/>
    </source>
</evidence>
<protein>
    <recommendedName>
        <fullName evidence="8">Outer membrane protein assembly factor BamA</fullName>
    </recommendedName>
</protein>
<dbReference type="Gene3D" id="2.40.160.50">
    <property type="entry name" value="membrane protein fhac: a member of the omp85/tpsb transporter family"/>
    <property type="match status" value="1"/>
</dbReference>
<dbReference type="InterPro" id="IPR034746">
    <property type="entry name" value="POTRA"/>
</dbReference>
<evidence type="ECO:0000256" key="4">
    <source>
        <dbReference type="ARBA" id="ARBA00022729"/>
    </source>
</evidence>
<dbReference type="Gene3D" id="3.10.20.310">
    <property type="entry name" value="membrane protein fhac"/>
    <property type="match status" value="5"/>
</dbReference>
<dbReference type="PATRIC" id="fig|1286635.3.peg.2791"/>
<dbReference type="OrthoDB" id="9803054at2"/>
<evidence type="ECO:0000313" key="11">
    <source>
        <dbReference type="Proteomes" id="UP000014216"/>
    </source>
</evidence>
<dbReference type="PANTHER" id="PTHR12815:SF47">
    <property type="entry name" value="TRANSLOCATION AND ASSEMBLY MODULE SUBUNIT TAMA"/>
    <property type="match status" value="1"/>
</dbReference>
<dbReference type="EMBL" id="APJX01000005">
    <property type="protein sequence ID" value="EMS79389.1"/>
    <property type="molecule type" value="Genomic_DNA"/>
</dbReference>
<feature type="domain" description="POTRA" evidence="9">
    <location>
        <begin position="305"/>
        <end position="391"/>
    </location>
</feature>
<comment type="subcellular location">
    <subcellularLocation>
        <location evidence="1">Membrane</location>
    </subcellularLocation>
</comment>
<keyword evidence="4" id="KW-0732">Signal</keyword>
<keyword evidence="7" id="KW-0998">Cell outer membrane</keyword>
<feature type="domain" description="POTRA" evidence="9">
    <location>
        <begin position="225"/>
        <end position="302"/>
    </location>
</feature>
<keyword evidence="3" id="KW-0812">Transmembrane</keyword>
<evidence type="ECO:0000256" key="1">
    <source>
        <dbReference type="ARBA" id="ARBA00004370"/>
    </source>
</evidence>
<sequence>MKKWLINAVLIGIILCGLPVWLYAEQTVSVAVFPFSVQAPSAQKSLGTDLPLMLGKRLENEGTQVVYVKEFMETQTWDVARFRQEGIRLGVDYIITGNVFMAGNAISIDANMHPIYETGPPLPFFSQSGSLEELHAAIGQLSRAIIGELFEKRIISTISVTGNRRVDSDAILRIISTNPGDIMNPEKLSKDLEQVYKMGFFDDVVIEKKDLDQGIEIVFNVTEKPSVRNIKFSQNRVYKEDELAAVVDTSTGSILNVYKINSDVEKIKRLYMEKNYHNCTVTYEITPLKNNQADIVFVIDEGEKIRIESIVFEGNTHFKDKKLKKTIQTREKGFWSFITSSGDLDESELTNDVLRIESLYKNNGFINVKLSDPQIDMGEESIAIYFKIDEGEQYKTGNVDITGDILTSKNDLFDKLLVKESDLYNRELIRKDMLGLSDLYSNQGYANVKVSPLVETDDASHQVHITYKIDQGEPVYFNRILISGNEKTRDKVIRREMAVEEQGKFSMSGIQRSYRNLSYRDYFQSVEINPVQTDVPNQRDLEVKVEEKPTGNFSFGGGFSTDDGPFGQVSLEERNLFGRGQNLKILGRISGETGLYDLGFTEPWIFDMPVSAGFNIYKLEREFEYYERNAIGLTLRSAYRQLWDYTTIGVEINFEDFEVEQAEKMYTNVTEGNFFTASIKPYISYDSRNHYFLPTEGVFSKVSAQYAGEFMGGDIDYTRYVAEGGFWMPLFWKFTGGFHMEGGYLDDRTNGQIDIDWERFYLGGINSVRGFDKYDINTREPGQTILRGGEKYIQFNAELIFPLQEEQGVAGVLFYDRGDVYRTSESIDLAKQYSSAGFELRWNSPMGPIRLAYGIVVEGQDEYQTGDGQFDFSIGAFF</sequence>
<dbReference type="GO" id="GO:0009279">
    <property type="term" value="C:cell outer membrane"/>
    <property type="evidence" value="ECO:0007669"/>
    <property type="project" value="UniProtKB-UniRule"/>
</dbReference>
<dbReference type="InterPro" id="IPR000184">
    <property type="entry name" value="Bac_surfAg_D15"/>
</dbReference>
<keyword evidence="2" id="KW-1134">Transmembrane beta strand</keyword>
<dbReference type="GO" id="GO:0071709">
    <property type="term" value="P:membrane assembly"/>
    <property type="evidence" value="ECO:0007669"/>
    <property type="project" value="InterPro"/>
</dbReference>
<dbReference type="RefSeq" id="WP_006966519.1">
    <property type="nucleotide sequence ID" value="NZ_APJX01000005.1"/>
</dbReference>
<name>S0G1N5_9BACT</name>
<evidence type="ECO:0000256" key="7">
    <source>
        <dbReference type="ARBA" id="ARBA00023237"/>
    </source>
</evidence>
<reference evidence="10 11" key="1">
    <citation type="journal article" date="2013" name="Genome Announc.">
        <title>Draft Genome Sequence of Desulfotignum phosphitoxidans DSM 13687 Strain FiPS-3.</title>
        <authorList>
            <person name="Poehlein A."/>
            <person name="Daniel R."/>
            <person name="Simeonova D.D."/>
        </authorList>
    </citation>
    <scope>NUCLEOTIDE SEQUENCE [LARGE SCALE GENOMIC DNA]</scope>
    <source>
        <strain evidence="10 11">DSM 13687</strain>
    </source>
</reference>
<dbReference type="InterPro" id="IPR023707">
    <property type="entry name" value="OM_assembly_BamA"/>
</dbReference>
<dbReference type="AlphaFoldDB" id="S0G1N5"/>
<evidence type="ECO:0000256" key="6">
    <source>
        <dbReference type="ARBA" id="ARBA00023136"/>
    </source>
</evidence>
<organism evidence="10 11">
    <name type="scientific">Desulfotignum phosphitoxidans DSM 13687</name>
    <dbReference type="NCBI Taxonomy" id="1286635"/>
    <lineage>
        <taxon>Bacteria</taxon>
        <taxon>Pseudomonadati</taxon>
        <taxon>Thermodesulfobacteriota</taxon>
        <taxon>Desulfobacteria</taxon>
        <taxon>Desulfobacterales</taxon>
        <taxon>Desulfobacteraceae</taxon>
        <taxon>Desulfotignum</taxon>
    </lineage>
</organism>
<feature type="domain" description="POTRA" evidence="9">
    <location>
        <begin position="475"/>
        <end position="548"/>
    </location>
</feature>
<dbReference type="Proteomes" id="UP000014216">
    <property type="component" value="Unassembled WGS sequence"/>
</dbReference>
<evidence type="ECO:0000256" key="2">
    <source>
        <dbReference type="ARBA" id="ARBA00022452"/>
    </source>
</evidence>
<dbReference type="InterPro" id="IPR010827">
    <property type="entry name" value="BamA/TamA_POTRA"/>
</dbReference>
<keyword evidence="5" id="KW-0677">Repeat</keyword>
<keyword evidence="11" id="KW-1185">Reference proteome</keyword>
<keyword evidence="6" id="KW-0472">Membrane</keyword>